<dbReference type="GeneID" id="93718831"/>
<protein>
    <submittedName>
        <fullName evidence="1">Phosphoribosyl 1,2-cyclic phosphodiesterase</fullName>
    </submittedName>
</protein>
<dbReference type="InterPro" id="IPR001279">
    <property type="entry name" value="Metallo-B-lactamas"/>
</dbReference>
<dbReference type="SMART" id="SM00849">
    <property type="entry name" value="Lactamase_B"/>
    <property type="match status" value="1"/>
</dbReference>
<dbReference type="AlphaFoldDB" id="A0A1S7DTX2"/>
<evidence type="ECO:0000313" key="2">
    <source>
        <dbReference type="Proteomes" id="UP000189883"/>
    </source>
</evidence>
<organism evidence="1 2">
    <name type="scientific">Riemerella anatipestifer</name>
    <name type="common">Moraxella anatipestifer</name>
    <dbReference type="NCBI Taxonomy" id="34085"/>
    <lineage>
        <taxon>Bacteria</taxon>
        <taxon>Pseudomonadati</taxon>
        <taxon>Bacteroidota</taxon>
        <taxon>Flavobacteriia</taxon>
        <taxon>Flavobacteriales</taxon>
        <taxon>Weeksellaceae</taxon>
        <taxon>Riemerella</taxon>
    </lineage>
</organism>
<dbReference type="Pfam" id="PF12706">
    <property type="entry name" value="Lactamase_B_2"/>
    <property type="match status" value="1"/>
</dbReference>
<dbReference type="RefSeq" id="WP_013447175.1">
    <property type="nucleotide sequence ID" value="NZ_CP011859.1"/>
</dbReference>
<sequence length="261" mass="29510">MILNSKMKLKFLGTGTSQGIPVIGSNHPVCLSQNPKDKRLRSSAIITTNNNKKILIDCGPDFRQQMLSFGESHIDALLVTHEHNDHIIGLDDLRPIIFNTNKNIPIYCLERVSNEIIQRFPYAFATEKYPGAPSFDLYKITNQPFELLGTLIEPIEVLHGKLPILGYKIGNLAYITDASSISKDQLEKLKNLDILIINCLRAEEPHASHFILPQVLELVETLKPKTTYLTHISHRLGFHNEIESLLPPHIKPAHDGLEVFW</sequence>
<evidence type="ECO:0000313" key="1">
    <source>
        <dbReference type="EMBL" id="AQY22582.1"/>
    </source>
</evidence>
<dbReference type="PANTHER" id="PTHR42663:SF6">
    <property type="entry name" value="HYDROLASE C777.06C-RELATED"/>
    <property type="match status" value="1"/>
</dbReference>
<proteinExistence type="predicted"/>
<name>A0A1S7DTX2_RIEAN</name>
<dbReference type="CDD" id="cd16279">
    <property type="entry name" value="metallo-hydrolase-like_MBL-fold"/>
    <property type="match status" value="1"/>
</dbReference>
<gene>
    <name evidence="1" type="primary">phnP</name>
    <name evidence="1" type="ORF">AB406_1638</name>
</gene>
<accession>A0A1S7DTX2</accession>
<dbReference type="InterPro" id="IPR036866">
    <property type="entry name" value="RibonucZ/Hydroxyglut_hydro"/>
</dbReference>
<dbReference type="Gene3D" id="3.60.15.10">
    <property type="entry name" value="Ribonuclease Z/Hydroxyacylglutathione hydrolase-like"/>
    <property type="match status" value="1"/>
</dbReference>
<dbReference type="OMA" id="CGPDFRQ"/>
<dbReference type="SUPFAM" id="SSF56281">
    <property type="entry name" value="Metallo-hydrolase/oxidoreductase"/>
    <property type="match status" value="1"/>
</dbReference>
<reference evidence="1 2" key="1">
    <citation type="submission" date="2015-06" db="EMBL/GenBank/DDBJ databases">
        <title>R. anatipestifer strain HXb2 is the most virulent strain so far, and the genome sequence would help us uncover the pathogenesis.</title>
        <authorList>
            <person name="Hu Q."/>
            <person name="Qi J."/>
            <person name="Bo H."/>
            <person name="Liu G."/>
            <person name="Tao M."/>
            <person name="Ding Y."/>
            <person name="Xue Y."/>
        </authorList>
    </citation>
    <scope>NUCLEOTIDE SEQUENCE [LARGE SCALE GENOMIC DNA]</scope>
    <source>
        <strain evidence="1 2">HXb2</strain>
    </source>
</reference>
<dbReference type="Proteomes" id="UP000189883">
    <property type="component" value="Chromosome"/>
</dbReference>
<dbReference type="PANTHER" id="PTHR42663">
    <property type="entry name" value="HYDROLASE C777.06C-RELATED-RELATED"/>
    <property type="match status" value="1"/>
</dbReference>
<dbReference type="OrthoDB" id="9781189at2"/>
<dbReference type="EMBL" id="CP011859">
    <property type="protein sequence ID" value="AQY22582.1"/>
    <property type="molecule type" value="Genomic_DNA"/>
</dbReference>